<keyword evidence="1" id="KW-0812">Transmembrane</keyword>
<comment type="caution">
    <text evidence="2">The sequence shown here is derived from an EMBL/GenBank/DDBJ whole genome shotgun (WGS) entry which is preliminary data.</text>
</comment>
<name>A0A7W7IUS2_9FLAO</name>
<keyword evidence="3" id="KW-1185">Reference proteome</keyword>
<protein>
    <recommendedName>
        <fullName evidence="4">Class IIb bacteriocin, lactobin A/cerein 7B family</fullName>
    </recommendedName>
</protein>
<evidence type="ECO:0008006" key="4">
    <source>
        <dbReference type="Google" id="ProtNLM"/>
    </source>
</evidence>
<accession>A0A7W7IUS2</accession>
<dbReference type="EMBL" id="JACHLD010000001">
    <property type="protein sequence ID" value="MBB4800698.1"/>
    <property type="molecule type" value="Genomic_DNA"/>
</dbReference>
<dbReference type="Proteomes" id="UP000561681">
    <property type="component" value="Unassembled WGS sequence"/>
</dbReference>
<proteinExistence type="predicted"/>
<feature type="transmembrane region" description="Helical" evidence="1">
    <location>
        <begin position="14"/>
        <end position="32"/>
    </location>
</feature>
<evidence type="ECO:0000313" key="3">
    <source>
        <dbReference type="Proteomes" id="UP000561681"/>
    </source>
</evidence>
<organism evidence="2 3">
    <name type="scientific">Flavobacterium nitrogenifigens</name>
    <dbReference type="NCBI Taxonomy" id="1617283"/>
    <lineage>
        <taxon>Bacteria</taxon>
        <taxon>Pseudomonadati</taxon>
        <taxon>Bacteroidota</taxon>
        <taxon>Flavobacteriia</taxon>
        <taxon>Flavobacteriales</taxon>
        <taxon>Flavobacteriaceae</taxon>
        <taxon>Flavobacterium</taxon>
    </lineage>
</organism>
<dbReference type="RefSeq" id="WP_260402232.1">
    <property type="nucleotide sequence ID" value="NZ_JACHLD010000001.1"/>
</dbReference>
<reference evidence="2 3" key="1">
    <citation type="submission" date="2020-08" db="EMBL/GenBank/DDBJ databases">
        <title>Functional genomics of gut bacteria from endangered species of beetles.</title>
        <authorList>
            <person name="Carlos-Shanley C."/>
        </authorList>
    </citation>
    <scope>NUCLEOTIDE SEQUENCE [LARGE SCALE GENOMIC DNA]</scope>
    <source>
        <strain evidence="2 3">S00142</strain>
    </source>
</reference>
<dbReference type="AlphaFoldDB" id="A0A7W7IUS2"/>
<gene>
    <name evidence="2" type="ORF">HNP37_000737</name>
</gene>
<evidence type="ECO:0000313" key="2">
    <source>
        <dbReference type="EMBL" id="MBB4800698.1"/>
    </source>
</evidence>
<keyword evidence="1" id="KW-0472">Membrane</keyword>
<sequence>MELKELTLEEQKEINGGALLLWAAMLGLYMGYKEMEREVAK</sequence>
<keyword evidence="1" id="KW-1133">Transmembrane helix</keyword>
<evidence type="ECO:0000256" key="1">
    <source>
        <dbReference type="SAM" id="Phobius"/>
    </source>
</evidence>